<reference evidence="1 2" key="1">
    <citation type="submission" date="2018-03" db="EMBL/GenBank/DDBJ databases">
        <title>Genomic Encyclopedia of Type Strains, Phase III (KMG-III): the genomes of soil and plant-associated and newly described type strains.</title>
        <authorList>
            <person name="Whitman W."/>
        </authorList>
    </citation>
    <scope>NUCLEOTIDE SEQUENCE [LARGE SCALE GENOMIC DNA]</scope>
    <source>
        <strain evidence="1 2">CGMCC 4.7067</strain>
    </source>
</reference>
<proteinExistence type="predicted"/>
<dbReference type="RefSeq" id="WP_106362492.1">
    <property type="nucleotide sequence ID" value="NZ_PVTJ01000001.1"/>
</dbReference>
<dbReference type="PROSITE" id="PS51257">
    <property type="entry name" value="PROKAR_LIPOPROTEIN"/>
    <property type="match status" value="1"/>
</dbReference>
<dbReference type="AlphaFoldDB" id="A0A2T0UX30"/>
<protein>
    <recommendedName>
        <fullName evidence="3">Lipoprotein</fullName>
    </recommendedName>
</protein>
<organism evidence="1 2">
    <name type="scientific">Glycomyces artemisiae</name>
    <dbReference type="NCBI Taxonomy" id="1076443"/>
    <lineage>
        <taxon>Bacteria</taxon>
        <taxon>Bacillati</taxon>
        <taxon>Actinomycetota</taxon>
        <taxon>Actinomycetes</taxon>
        <taxon>Glycomycetales</taxon>
        <taxon>Glycomycetaceae</taxon>
        <taxon>Glycomyces</taxon>
    </lineage>
</organism>
<gene>
    <name evidence="1" type="ORF">B0I28_101817</name>
</gene>
<dbReference type="Proteomes" id="UP000238176">
    <property type="component" value="Unassembled WGS sequence"/>
</dbReference>
<keyword evidence="2" id="KW-1185">Reference proteome</keyword>
<dbReference type="EMBL" id="PVTJ01000001">
    <property type="protein sequence ID" value="PRY62483.1"/>
    <property type="molecule type" value="Genomic_DNA"/>
</dbReference>
<evidence type="ECO:0000313" key="2">
    <source>
        <dbReference type="Proteomes" id="UP000238176"/>
    </source>
</evidence>
<evidence type="ECO:0000313" key="1">
    <source>
        <dbReference type="EMBL" id="PRY62483.1"/>
    </source>
</evidence>
<dbReference type="OrthoDB" id="3293218at2"/>
<evidence type="ECO:0008006" key="3">
    <source>
        <dbReference type="Google" id="ProtNLM"/>
    </source>
</evidence>
<accession>A0A2T0UX30</accession>
<comment type="caution">
    <text evidence="1">The sequence shown here is derived from an EMBL/GenBank/DDBJ whole genome shotgun (WGS) entry which is preliminary data.</text>
</comment>
<name>A0A2T0UX30_9ACTN</name>
<sequence length="204" mass="21963">MRPSIAIALTALALSGCTAEESEPGWEATVYYTAVESFHDGAPVEVTGCPTIECDGGDDPLGAYPEDFVQAVEDEGTGRITSGDHAGEYLNWSYDVGYWLDTAPRNSHGDPLRPFASAAADPDVLAEGTQVRIADCGDAEDVDPEVCERLRSADWTVEDEFTPGLGGDHHIDLYLGEETGPDFTESAWYTTLTNARLETQNGPR</sequence>